<dbReference type="PANTHER" id="PTHR43681">
    <property type="entry name" value="TRANSMEMBRANE GTPASE FZO"/>
    <property type="match status" value="1"/>
</dbReference>
<accession>A0A1I4BKG7</accession>
<keyword evidence="2" id="KW-1133">Transmembrane helix</keyword>
<dbReference type="PANTHER" id="PTHR43681:SF1">
    <property type="entry name" value="SARCALUMENIN"/>
    <property type="match status" value="1"/>
</dbReference>
<gene>
    <name evidence="4" type="ORF">SAMN04488085_10369</name>
</gene>
<evidence type="ECO:0000313" key="5">
    <source>
        <dbReference type="Proteomes" id="UP000199152"/>
    </source>
</evidence>
<dbReference type="STRING" id="504800.SAMN04488085_10369"/>
<dbReference type="OrthoDB" id="4746525at2"/>
<dbReference type="Pfam" id="PF00350">
    <property type="entry name" value="Dynamin_N"/>
    <property type="match status" value="1"/>
</dbReference>
<feature type="transmembrane region" description="Helical" evidence="2">
    <location>
        <begin position="473"/>
        <end position="500"/>
    </location>
</feature>
<dbReference type="InterPro" id="IPR045063">
    <property type="entry name" value="Dynamin_N"/>
</dbReference>
<feature type="region of interest" description="Disordered" evidence="1">
    <location>
        <begin position="97"/>
        <end position="124"/>
    </location>
</feature>
<protein>
    <submittedName>
        <fullName evidence="4">Dynamin family protein</fullName>
    </submittedName>
</protein>
<keyword evidence="2" id="KW-0472">Membrane</keyword>
<keyword evidence="2" id="KW-0812">Transmembrane</keyword>
<sequence>MPNAQDAETARVLALVDEAVHEAQGRRRDDLATRLVAERRRVLRGSCAVLVVGEFNKGKSSLVNALLNARVCATDADVATAVPTVVRFGEQLTVASGGADDAARSPVDPADTEALQTRDDRSAPAGAEVVEVAVPRELLRDGLVLVDTPGMGGGLASAHAARALRALAGADAVVFVTDASQELTAPEVELLRRVAGLCRRVLCVLTKLDLYPEWRRIRDLDEAHLRTAGLRLPVQPLSSALRHHGLRTGDRRAVTDSGYPRLAAFLRGTVAATGRQGLAAAAAAAHSALSQLVAELATARAALTDPARQREQLEALRDAQHRAEELRGGGSRWLQLLNDRIGDLTSTVDFDLAMRIRAVRKEAFDRLETADPRREWVELEPWLHERVNAALADHLRLLRDQADEVADEVAGRFGEDAWRLRAHADIVRVTDQREAAPDEIGLAALAASRASRVELGIAAVRGGSTGAVLSHAVGLLVVAVASVPLAPVVFPTAALLGGLFARTTYRAARTAQLRALRAEAERTISLHLDEVEMRARRDTRDSLRRIHQHLRDVFAGHATELQASVHRNLETLAHTVREDQQGRQERLQRADAELTRLRALAGRAEALLGELLGTGPEAAR</sequence>
<reference evidence="4 5" key="1">
    <citation type="submission" date="2016-10" db="EMBL/GenBank/DDBJ databases">
        <authorList>
            <person name="de Groot N.N."/>
        </authorList>
    </citation>
    <scope>NUCLEOTIDE SEQUENCE [LARGE SCALE GENOMIC DNA]</scope>
    <source>
        <strain evidence="4 5">DSM 45317</strain>
    </source>
</reference>
<organism evidence="4 5">
    <name type="scientific">Geodermatophilus ruber</name>
    <dbReference type="NCBI Taxonomy" id="504800"/>
    <lineage>
        <taxon>Bacteria</taxon>
        <taxon>Bacillati</taxon>
        <taxon>Actinomycetota</taxon>
        <taxon>Actinomycetes</taxon>
        <taxon>Geodermatophilales</taxon>
        <taxon>Geodermatophilaceae</taxon>
        <taxon>Geodermatophilus</taxon>
    </lineage>
</organism>
<dbReference type="InterPro" id="IPR027417">
    <property type="entry name" value="P-loop_NTPase"/>
</dbReference>
<feature type="domain" description="Dynamin N-terminal" evidence="3">
    <location>
        <begin position="49"/>
        <end position="207"/>
    </location>
</feature>
<dbReference type="Gene3D" id="3.40.50.300">
    <property type="entry name" value="P-loop containing nucleotide triphosphate hydrolases"/>
    <property type="match status" value="1"/>
</dbReference>
<evidence type="ECO:0000259" key="3">
    <source>
        <dbReference type="Pfam" id="PF00350"/>
    </source>
</evidence>
<dbReference type="AlphaFoldDB" id="A0A1I4BKG7"/>
<evidence type="ECO:0000256" key="1">
    <source>
        <dbReference type="SAM" id="MobiDB-lite"/>
    </source>
</evidence>
<dbReference type="RefSeq" id="WP_091322108.1">
    <property type="nucleotide sequence ID" value="NZ_FOSW01000003.1"/>
</dbReference>
<dbReference type="EMBL" id="FOSW01000003">
    <property type="protein sequence ID" value="SFK68850.1"/>
    <property type="molecule type" value="Genomic_DNA"/>
</dbReference>
<name>A0A1I4BKG7_9ACTN</name>
<evidence type="ECO:0000256" key="2">
    <source>
        <dbReference type="SAM" id="Phobius"/>
    </source>
</evidence>
<evidence type="ECO:0000313" key="4">
    <source>
        <dbReference type="EMBL" id="SFK68850.1"/>
    </source>
</evidence>
<dbReference type="SUPFAM" id="SSF52540">
    <property type="entry name" value="P-loop containing nucleoside triphosphate hydrolases"/>
    <property type="match status" value="1"/>
</dbReference>
<dbReference type="InterPro" id="IPR051943">
    <property type="entry name" value="TRAFAC_Dynamin-like_GTPase"/>
</dbReference>
<proteinExistence type="predicted"/>
<keyword evidence="5" id="KW-1185">Reference proteome</keyword>
<dbReference type="InParanoid" id="A0A1I4BKG7"/>
<dbReference type="Proteomes" id="UP000199152">
    <property type="component" value="Unassembled WGS sequence"/>
</dbReference>